<proteinExistence type="predicted"/>
<dbReference type="PROSITE" id="PS50878">
    <property type="entry name" value="RT_POL"/>
    <property type="match status" value="1"/>
</dbReference>
<feature type="compositionally biased region" description="Basic and acidic residues" evidence="2">
    <location>
        <begin position="86"/>
        <end position="95"/>
    </location>
</feature>
<keyword evidence="1" id="KW-0175">Coiled coil</keyword>
<feature type="region of interest" description="Disordered" evidence="2">
    <location>
        <begin position="668"/>
        <end position="764"/>
    </location>
</feature>
<dbReference type="GO" id="GO:0004523">
    <property type="term" value="F:RNA-DNA hybrid ribonuclease activity"/>
    <property type="evidence" value="ECO:0007669"/>
    <property type="project" value="InterPro"/>
</dbReference>
<dbReference type="InterPro" id="IPR005135">
    <property type="entry name" value="Endo/exonuclease/phosphatase"/>
</dbReference>
<dbReference type="InterPro" id="IPR043502">
    <property type="entry name" value="DNA/RNA_pol_sf"/>
</dbReference>
<evidence type="ECO:0000259" key="3">
    <source>
        <dbReference type="PROSITE" id="PS50878"/>
    </source>
</evidence>
<dbReference type="Pfam" id="PF03372">
    <property type="entry name" value="Exo_endo_phos"/>
    <property type="match status" value="1"/>
</dbReference>
<dbReference type="InterPro" id="IPR000477">
    <property type="entry name" value="RT_dom"/>
</dbReference>
<reference evidence="5" key="1">
    <citation type="submission" date="2019-10" db="EMBL/GenBank/DDBJ databases">
        <title>Conservation and host-specific expression of non-tandemly repeated heterogenous ribosome RNA gene in arbuscular mycorrhizal fungi.</title>
        <authorList>
            <person name="Maeda T."/>
            <person name="Kobayashi Y."/>
            <person name="Nakagawa T."/>
            <person name="Ezawa T."/>
            <person name="Yamaguchi K."/>
            <person name="Bino T."/>
            <person name="Nishimoto Y."/>
            <person name="Shigenobu S."/>
            <person name="Kawaguchi M."/>
        </authorList>
    </citation>
    <scope>NUCLEOTIDE SEQUENCE</scope>
    <source>
        <strain evidence="5">HR1</strain>
    </source>
</reference>
<feature type="domain" description="RNase H type-1" evidence="4">
    <location>
        <begin position="2230"/>
        <end position="2373"/>
    </location>
</feature>
<dbReference type="InterPro" id="IPR036397">
    <property type="entry name" value="RNaseH_sf"/>
</dbReference>
<protein>
    <submittedName>
        <fullName evidence="5">Ribonuclease H-like domain-containing protein</fullName>
    </submittedName>
</protein>
<dbReference type="InterPro" id="IPR012337">
    <property type="entry name" value="RNaseH-like_sf"/>
</dbReference>
<comment type="caution">
    <text evidence="5">The sequence shown here is derived from an EMBL/GenBank/DDBJ whole genome shotgun (WGS) entry which is preliminary data.</text>
</comment>
<feature type="region of interest" description="Disordered" evidence="2">
    <location>
        <begin position="503"/>
        <end position="582"/>
    </location>
</feature>
<dbReference type="PANTHER" id="PTHR19446">
    <property type="entry name" value="REVERSE TRANSCRIPTASES"/>
    <property type="match status" value="1"/>
</dbReference>
<dbReference type="InterPro" id="IPR002156">
    <property type="entry name" value="RNaseH_domain"/>
</dbReference>
<organism evidence="5 6">
    <name type="scientific">Rhizophagus clarus</name>
    <dbReference type="NCBI Taxonomy" id="94130"/>
    <lineage>
        <taxon>Eukaryota</taxon>
        <taxon>Fungi</taxon>
        <taxon>Fungi incertae sedis</taxon>
        <taxon>Mucoromycota</taxon>
        <taxon>Glomeromycotina</taxon>
        <taxon>Glomeromycetes</taxon>
        <taxon>Glomerales</taxon>
        <taxon>Glomeraceae</taxon>
        <taxon>Rhizophagus</taxon>
    </lineage>
</organism>
<dbReference type="SUPFAM" id="SSF56219">
    <property type="entry name" value="DNase I-like"/>
    <property type="match status" value="1"/>
</dbReference>
<feature type="compositionally biased region" description="Polar residues" evidence="2">
    <location>
        <begin position="503"/>
        <end position="514"/>
    </location>
</feature>
<feature type="coiled-coil region" evidence="1">
    <location>
        <begin position="587"/>
        <end position="628"/>
    </location>
</feature>
<dbReference type="SUPFAM" id="SSF53098">
    <property type="entry name" value="Ribonuclease H-like"/>
    <property type="match status" value="1"/>
</dbReference>
<accession>A0A8H3QE56</accession>
<dbReference type="OrthoDB" id="3230070at2759"/>
<dbReference type="Pfam" id="PF00075">
    <property type="entry name" value="RNase_H"/>
    <property type="match status" value="1"/>
</dbReference>
<dbReference type="GO" id="GO:0003676">
    <property type="term" value="F:nucleic acid binding"/>
    <property type="evidence" value="ECO:0007669"/>
    <property type="project" value="InterPro"/>
</dbReference>
<name>A0A8H3QE56_9GLOM</name>
<feature type="compositionally biased region" description="Low complexity" evidence="2">
    <location>
        <begin position="2654"/>
        <end position="2664"/>
    </location>
</feature>
<dbReference type="InterPro" id="IPR036691">
    <property type="entry name" value="Endo/exonu/phosph_ase_sf"/>
</dbReference>
<gene>
    <name evidence="5" type="ORF">RCL2_000381900</name>
</gene>
<feature type="compositionally biased region" description="Polar residues" evidence="2">
    <location>
        <begin position="721"/>
        <end position="734"/>
    </location>
</feature>
<evidence type="ECO:0000259" key="4">
    <source>
        <dbReference type="PROSITE" id="PS50879"/>
    </source>
</evidence>
<feature type="compositionally biased region" description="Acidic residues" evidence="2">
    <location>
        <begin position="707"/>
        <end position="717"/>
    </location>
</feature>
<feature type="compositionally biased region" description="Low complexity" evidence="2">
    <location>
        <begin position="1"/>
        <end position="21"/>
    </location>
</feature>
<dbReference type="Proteomes" id="UP000615446">
    <property type="component" value="Unassembled WGS sequence"/>
</dbReference>
<feature type="compositionally biased region" description="Basic residues" evidence="2">
    <location>
        <begin position="676"/>
        <end position="687"/>
    </location>
</feature>
<evidence type="ECO:0000313" key="6">
    <source>
        <dbReference type="Proteomes" id="UP000615446"/>
    </source>
</evidence>
<feature type="compositionally biased region" description="Polar residues" evidence="2">
    <location>
        <begin position="64"/>
        <end position="85"/>
    </location>
</feature>
<dbReference type="EMBL" id="BLAL01000020">
    <property type="protein sequence ID" value="GES76413.1"/>
    <property type="molecule type" value="Genomic_DNA"/>
</dbReference>
<dbReference type="Pfam" id="PF00078">
    <property type="entry name" value="RVT_1"/>
    <property type="match status" value="1"/>
</dbReference>
<sequence>MSATPSSTRRTRSATKMSSKTSKTDKQITEETYSPIDIDVITHQNKTKKNRVSADNDADDAFWEQTNNGGNSEVPNTTQEPANSTKKSDNNKEYPNKLPPEPTLQEISKEFSQKNANSLDASIHNSHMTVDQPTPIINEQNTDNTNKEINPLTNLKKKFDQPPIVEQLDLNTPNGGKRLKYSSFAIKELFETKNFQQIQKKIRERFSTINGFECIEPEETYNDTKIVKISFSNQSSRDAINGVKKGNDLVIFHTYNKENVDKLTKEFRNNKASHIIRVMHVPKIFKESDIIKIFSVYGEIKSISKMKTTNTSRNRPARNKKTSSALYDTYFIAFTDARSAKKFFINDIWSIQVEKFLLRILPVDPTNEEYQRRTEFSYKIMGLHMDTTFYDIEQIIKKIKGQTCYLPPIEINSKRKTRTAYIYVKPEDYQHKIWNVPVGKDRNIYITPSNHSVCSVCGDHNHNVSACNRYESLEPYLRPNKEQRVELDDNSSFLPNYLRNIRPNNQQTQKDSPINKNTQSNPNNNQYRSNNTQGNRYQNRTRNSSTRYNRSRSRSRINTSSLDYFPPRGRSTNKVITNNSDNNMTINKQYENQINNLRKDIDLLSKEINTLKANQEQQEKITEDLRQQIRNFTESQEQMAKQITLTSENIQAINRTQSMILEQIQLLHRPTNNNRQHTRRASPRPHVRSPVPSELSIPEHFLTESEQQGEDPYEDRDENSSSEQLRFNSQSRSPSIIYDDNNVQQKRKHTGYDNNENTPKNKNTKKIKNLSSNIQNNNNNTLNNYHHQNNTNINFQNRTINNNDDLDILNAINDLPPGSYPTYNPNNQYNNYDKDYIKIGTLNIQSGFNNKKTDILEYFVTNNYDILAIQEMHITNPHLFTNMEKISITNNEENINLYIYKDTNGNTVTDSHSGVCIIMKEELQKRVSTVNTHKGRVLAIELHFKKIHLLIINIYIPANNQKKEQIETCYKQIETLTNSHLSKPNAHIILLGDFNVQPCKQDRKNNTWKARIYSILKKASMVNAIKQHHDRYLPTHAPAATKEFTSAIDHIYTTQNLIDHSYYASTATIDPHLHFTTDHKCVFLIIHYNYIFKNPNYQKQNIYKNKNTTRRNIYNYHKMNDDLWLQYTEGTKNYLAFHRLEYADVVLNSAHASFIQAIETKWTILKKSILAAKAQHIPMYNLKATNRNNTPLPIRQKENMILQIHHALLNFSIKKIFHRMAMDNDQSQNITIDNIPLEKWQAYWNIWPLIRKTLYKANNLFDTIIFNHLPLSITQSNYAQTKRSIKQGLLMAKEVKQAEIAKHDITNINFHILNRNNNLENNQRKMINSLLDRKPRHIRLDRLLVPASDDPNEITLTRNPKLIEQHSIQHFQLLGSPSKEELTQSIKPYSMLEDIPEEFRAFYAPIQTIDQTQYDCVLEEITNDEILSTFKLLLNHKAPGISGITYEDLKHVHPNIIQYTTDLFNLCLRTSSIPRDWKKALLFPIPKPKEWGSDINNTRPIILLETFRKCFVKILTTRLHAILSQRHFLQPNNRAGLLGESTYQPLQHLHHAIEMAKKYKKEIWIGVQDLSKAYDRINISLLRLAMARLRIPQPITELILQLFTDRTNRIILHNDSISDPYQVIQGIDQGEVVSPLLWIIYYDPLFVRINSLRELAFTVELQQIKNIWNPAADQKVSYSTTVQSYLDDTTWVAPSLTHMKTLLEISNEFYELANIQINKDKYRLLTNNKLYVGKEIELILGTELTKVKINKKKEGVRILGVYIDAFNSPSPTLKKLRQTVVLFANTLRRKKLTHNHVIYITNKVLMPILEYRNQFQVFSIEQCNFIMAPIKKLFKQSLHLPRSTPDALIHHYLLPSINNFFYNQMYSHIAMTQLLFNTPLLNPIAMTQMLTTQYEFWLPHFPTHNDLTKLESTKLATTFLSKLLIYFNNFNIVFTPVYDTTITGGRTPILFHIPNITKSDVSSLQNKRLIFLDQIISNDSSFLLTFPEMKLMAQKNWKGTPPNWLKKMENTEIWTTTNRRLINPPKELPIQNFLIQTPNILPNQENQLRNQWYIFWDPKSNTSIYGKGITQINHKNTPSMTQLQHYVQSYLEDDALFDSRTSPLQHDAITSRKKTTLLKSCKGCALHTYNVDRPLICTMYTVTTSLCKFKLYNQNIMKRRFPNVKKLWKFPTKHHITLHNMAYNSFLKLNRSSFSHFNPNPNFIINDLVHNQEFSLQELAMNCNLDKNHFYFLYNIFKDGSLSMDGTNKSIMGAAWVEVSSSGIDTFQCSTAHLPSSTKAEVLAILTAIIASPTHCHVTIHTDSKNAIDSFNKTGRTNLSQRRIMKLNNFSLWILIHRLIKTKSLRVDMFKVKAHSGHLHNDQADRLAKDACSNSPIFLATSHYSQAPVMVPTLANYGPIDKNIRKYFRHITNLHTFEKLLRTKALSHLFGPSLDQVDQINWELTKDWIAQSCDGSVCSAANDRHTGFKIKNLGHILPTVDIQRLYYPKLYLDTTSNCILCNSTTASNTHWGLCHQHQMDRLADYKDCLSVLIRALEHHKEIATAPSADIAVSSSPLSCFDLEHNSSFYILLHNAVPTSLSDLIARFIRSRKVKSLVTNTFLSAFMDTIIRKYWRKYALAYKQWEKSLHITKRDKQLYRKRRHQDNEPNNTPEPSLSRPSLLPGTRRRDDIRRLVYAGNG</sequence>
<feature type="region of interest" description="Disordered" evidence="2">
    <location>
        <begin position="1"/>
        <end position="102"/>
    </location>
</feature>
<dbReference type="SUPFAM" id="SSF56672">
    <property type="entry name" value="DNA/RNA polymerases"/>
    <property type="match status" value="1"/>
</dbReference>
<feature type="compositionally biased region" description="Low complexity" evidence="2">
    <location>
        <begin position="515"/>
        <end position="548"/>
    </location>
</feature>
<feature type="domain" description="Reverse transcriptase" evidence="3">
    <location>
        <begin position="1466"/>
        <end position="1744"/>
    </location>
</feature>
<feature type="region of interest" description="Disordered" evidence="2">
    <location>
        <begin position="2638"/>
        <end position="2664"/>
    </location>
</feature>
<evidence type="ECO:0000256" key="2">
    <source>
        <dbReference type="SAM" id="MobiDB-lite"/>
    </source>
</evidence>
<evidence type="ECO:0000256" key="1">
    <source>
        <dbReference type="SAM" id="Coils"/>
    </source>
</evidence>
<dbReference type="Gene3D" id="3.60.10.10">
    <property type="entry name" value="Endonuclease/exonuclease/phosphatase"/>
    <property type="match status" value="1"/>
</dbReference>
<evidence type="ECO:0000313" key="5">
    <source>
        <dbReference type="EMBL" id="GES76413.1"/>
    </source>
</evidence>
<dbReference type="Gene3D" id="3.30.420.10">
    <property type="entry name" value="Ribonuclease H-like superfamily/Ribonuclease H"/>
    <property type="match status" value="1"/>
</dbReference>
<feature type="compositionally biased region" description="Polar residues" evidence="2">
    <location>
        <begin position="570"/>
        <end position="582"/>
    </location>
</feature>
<dbReference type="PROSITE" id="PS50879">
    <property type="entry name" value="RNASE_H_1"/>
    <property type="match status" value="1"/>
</dbReference>